<protein>
    <submittedName>
        <fullName evidence="1">Uncharacterized protein</fullName>
    </submittedName>
</protein>
<dbReference type="InterPro" id="IPR024738">
    <property type="entry name" value="Hfi1/Tada1"/>
</dbReference>
<dbReference type="AlphaFoldDB" id="A0ABD3U4N0"/>
<sequence>MVANRSLTRVDTLELKNHIYQKVGHQRAETYFHQLKRFLDLKLSKSDFDRSCISTIGRENIFLHNQLIRSILQNGFHSSIPPPKVDKPSVKVINGYQESCLRSLNGDSFPRKCRSRKFQERPSPLGPLGKSPSFTCEETVSKLQEQQSATELHRVEDGEEVEQYFSVGPTVPRWSSITAPVGVSLNTGGGGARKAIIHGGATCQKSGELPDTESLSGRLEKKLASEGVGISMDCANLMNNSLDVFMKRLIEPCLGMAGSVSTDPRILGRQSNNNNQMMSVSGSRFKDPRILGKQSSNKMVSRLNGTLQQKLLQPTNVSMLDFRVAMESNPRVLGQDCYTQLEKICHYGLKE</sequence>
<evidence type="ECO:0000313" key="2">
    <source>
        <dbReference type="Proteomes" id="UP001634393"/>
    </source>
</evidence>
<keyword evidence="2" id="KW-1185">Reference proteome</keyword>
<accession>A0ABD3U4N0</accession>
<name>A0ABD3U4N0_9LAMI</name>
<gene>
    <name evidence="1" type="ORF">ACJIZ3_001269</name>
</gene>
<reference evidence="1 2" key="1">
    <citation type="submission" date="2024-12" db="EMBL/GenBank/DDBJ databases">
        <title>The unique morphological basis and parallel evolutionary history of personate flowers in Penstemon.</title>
        <authorList>
            <person name="Depatie T.H."/>
            <person name="Wessinger C.A."/>
        </authorList>
    </citation>
    <scope>NUCLEOTIDE SEQUENCE [LARGE SCALE GENOMIC DNA]</scope>
    <source>
        <strain evidence="1">WTNN_2</strain>
        <tissue evidence="1">Leaf</tissue>
    </source>
</reference>
<organism evidence="1 2">
    <name type="scientific">Penstemon smallii</name>
    <dbReference type="NCBI Taxonomy" id="265156"/>
    <lineage>
        <taxon>Eukaryota</taxon>
        <taxon>Viridiplantae</taxon>
        <taxon>Streptophyta</taxon>
        <taxon>Embryophyta</taxon>
        <taxon>Tracheophyta</taxon>
        <taxon>Spermatophyta</taxon>
        <taxon>Magnoliopsida</taxon>
        <taxon>eudicotyledons</taxon>
        <taxon>Gunneridae</taxon>
        <taxon>Pentapetalae</taxon>
        <taxon>asterids</taxon>
        <taxon>lamiids</taxon>
        <taxon>Lamiales</taxon>
        <taxon>Plantaginaceae</taxon>
        <taxon>Cheloneae</taxon>
        <taxon>Penstemon</taxon>
    </lineage>
</organism>
<dbReference type="Proteomes" id="UP001634393">
    <property type="component" value="Unassembled WGS sequence"/>
</dbReference>
<evidence type="ECO:0000313" key="1">
    <source>
        <dbReference type="EMBL" id="KAL3843866.1"/>
    </source>
</evidence>
<dbReference type="PANTHER" id="PTHR21277">
    <property type="entry name" value="TRANSCRIPTIONAL ADAPTER 1"/>
    <property type="match status" value="1"/>
</dbReference>
<comment type="caution">
    <text evidence="1">The sequence shown here is derived from an EMBL/GenBank/DDBJ whole genome shotgun (WGS) entry which is preliminary data.</text>
</comment>
<dbReference type="EMBL" id="JBJXBP010000002">
    <property type="protein sequence ID" value="KAL3843866.1"/>
    <property type="molecule type" value="Genomic_DNA"/>
</dbReference>
<dbReference type="Pfam" id="PF12767">
    <property type="entry name" value="SAGA-Tad1"/>
    <property type="match status" value="1"/>
</dbReference>
<dbReference type="PANTHER" id="PTHR21277:SF44">
    <property type="entry name" value="TRANSCRIPTIONAL REGULATOR OF RNA POLII, SAGA, SUBUNIT"/>
    <property type="match status" value="1"/>
</dbReference>
<proteinExistence type="predicted"/>